<sequence>MATEMKFLRAVIIGSGSSSSTPMLSCALSSSPCSVCSDALANRDGRNHRLNPSFLIQFLHPVDGTVHNVLIDCGKTFRESALRTFPKFGVRDLSAVLLTHDHADASYGLDDLRELQSKGTALPVYTDAQTIQSMRGVYPFLFPNKELLKRNCQSSQTTRTECKRQFIASLDWKVFEPLSLTRVNVRSAHNPGRPAATWCFVPIPVPHNADYFANAFIVPMHGTRETPRLLLYMSDVSDVREEFFYNLARSKELLSVPASTAIEVLVLDMLSRRRHPSHLHVDAAISAARRIGARQTFFVGMGHRLDYESMTHELKERNVGDRMQMGYDGCVVAVGSPVRQHL</sequence>
<dbReference type="InterPro" id="IPR036866">
    <property type="entry name" value="RibonucZ/Hydroxyglut_hydro"/>
</dbReference>
<dbReference type="Pfam" id="PF12706">
    <property type="entry name" value="Lactamase_B_2"/>
    <property type="match status" value="1"/>
</dbReference>
<dbReference type="AlphaFoldDB" id="G0U0R5"/>
<dbReference type="OMA" id="RFGRVCY"/>
<accession>G0U0R5</accession>
<dbReference type="VEuPathDB" id="TriTrypDB:TvY486_0802730"/>
<dbReference type="Gene3D" id="3.60.15.10">
    <property type="entry name" value="Ribonuclease Z/Hydroxyacylglutathione hydrolase-like"/>
    <property type="match status" value="1"/>
</dbReference>
<dbReference type="SUPFAM" id="SSF56281">
    <property type="entry name" value="Metallo-hydrolase/oxidoreductase"/>
    <property type="match status" value="1"/>
</dbReference>
<dbReference type="InterPro" id="IPR001279">
    <property type="entry name" value="Metallo-B-lactamas"/>
</dbReference>
<evidence type="ECO:0000259" key="1">
    <source>
        <dbReference type="Pfam" id="PF12706"/>
    </source>
</evidence>
<evidence type="ECO:0000313" key="2">
    <source>
        <dbReference type="EMBL" id="CCC49664.1"/>
    </source>
</evidence>
<reference evidence="2" key="1">
    <citation type="journal article" date="2012" name="Proc. Natl. Acad. Sci. U.S.A.">
        <title>Antigenic diversity is generated by distinct evolutionary mechanisms in African trypanosome species.</title>
        <authorList>
            <person name="Jackson A.P."/>
            <person name="Berry A."/>
            <person name="Aslett M."/>
            <person name="Allison H.C."/>
            <person name="Burton P."/>
            <person name="Vavrova-Anderson J."/>
            <person name="Brown R."/>
            <person name="Browne H."/>
            <person name="Corton N."/>
            <person name="Hauser H."/>
            <person name="Gamble J."/>
            <person name="Gilderthorp R."/>
            <person name="Marcello L."/>
            <person name="McQuillan J."/>
            <person name="Otto T.D."/>
            <person name="Quail M.A."/>
            <person name="Sanders M.J."/>
            <person name="van Tonder A."/>
            <person name="Ginger M.L."/>
            <person name="Field M.C."/>
            <person name="Barry J.D."/>
            <person name="Hertz-Fowler C."/>
            <person name="Berriman M."/>
        </authorList>
    </citation>
    <scope>NUCLEOTIDE SEQUENCE</scope>
    <source>
        <strain evidence="2">Y486</strain>
    </source>
</reference>
<protein>
    <recommendedName>
        <fullName evidence="1">Metallo-beta-lactamase domain-containing protein</fullName>
    </recommendedName>
</protein>
<dbReference type="CDD" id="cd16279">
    <property type="entry name" value="metallo-hydrolase-like_MBL-fold"/>
    <property type="match status" value="1"/>
</dbReference>
<feature type="domain" description="Metallo-beta-lactamase" evidence="1">
    <location>
        <begin position="67"/>
        <end position="299"/>
    </location>
</feature>
<dbReference type="EMBL" id="HE573024">
    <property type="protein sequence ID" value="CCC49664.1"/>
    <property type="molecule type" value="Genomic_DNA"/>
</dbReference>
<organism evidence="2">
    <name type="scientific">Trypanosoma vivax (strain Y486)</name>
    <dbReference type="NCBI Taxonomy" id="1055687"/>
    <lineage>
        <taxon>Eukaryota</taxon>
        <taxon>Discoba</taxon>
        <taxon>Euglenozoa</taxon>
        <taxon>Kinetoplastea</taxon>
        <taxon>Metakinetoplastina</taxon>
        <taxon>Trypanosomatida</taxon>
        <taxon>Trypanosomatidae</taxon>
        <taxon>Trypanosoma</taxon>
        <taxon>Duttonella</taxon>
    </lineage>
</organism>
<name>G0U0R5_TRYVY</name>
<dbReference type="PANTHER" id="PTHR42663:SF6">
    <property type="entry name" value="HYDROLASE C777.06C-RELATED"/>
    <property type="match status" value="1"/>
</dbReference>
<dbReference type="PANTHER" id="PTHR42663">
    <property type="entry name" value="HYDROLASE C777.06C-RELATED-RELATED"/>
    <property type="match status" value="1"/>
</dbReference>
<proteinExistence type="predicted"/>
<gene>
    <name evidence="2" type="ORF">TVY486_0802730</name>
</gene>